<name>A0A9P0YU08_CUSEU</name>
<dbReference type="InterPro" id="IPR036397">
    <property type="entry name" value="RNaseH_sf"/>
</dbReference>
<accession>A0A9P0YU08</accession>
<keyword evidence="3" id="KW-0255">Endonuclease</keyword>
<feature type="domain" description="Retroviral polymerase SH3-like" evidence="10">
    <location>
        <begin position="59"/>
        <end position="97"/>
    </location>
</feature>
<keyword evidence="8" id="KW-0548">Nucleotidyltransferase</keyword>
<reference evidence="11" key="1">
    <citation type="submission" date="2022-07" db="EMBL/GenBank/DDBJ databases">
        <authorList>
            <person name="Macas J."/>
            <person name="Novak P."/>
            <person name="Neumann P."/>
        </authorList>
    </citation>
    <scope>NUCLEOTIDE SEQUENCE</scope>
</reference>
<dbReference type="GO" id="GO:0006310">
    <property type="term" value="P:DNA recombination"/>
    <property type="evidence" value="ECO:0007669"/>
    <property type="project" value="UniProtKB-KW"/>
</dbReference>
<dbReference type="GO" id="GO:0004519">
    <property type="term" value="F:endonuclease activity"/>
    <property type="evidence" value="ECO:0007669"/>
    <property type="project" value="UniProtKB-KW"/>
</dbReference>
<dbReference type="GO" id="GO:0003887">
    <property type="term" value="F:DNA-directed DNA polymerase activity"/>
    <property type="evidence" value="ECO:0007669"/>
    <property type="project" value="UniProtKB-KW"/>
</dbReference>
<gene>
    <name evidence="11" type="ORF">CEURO_LOCUS5505</name>
</gene>
<dbReference type="SUPFAM" id="SSF53098">
    <property type="entry name" value="Ribonuclease H-like"/>
    <property type="match status" value="1"/>
</dbReference>
<dbReference type="GO" id="GO:0016787">
    <property type="term" value="F:hydrolase activity"/>
    <property type="evidence" value="ECO:0007669"/>
    <property type="project" value="UniProtKB-KW"/>
</dbReference>
<dbReference type="GO" id="GO:0046872">
    <property type="term" value="F:metal ion binding"/>
    <property type="evidence" value="ECO:0007669"/>
    <property type="project" value="UniProtKB-KW"/>
</dbReference>
<dbReference type="InterPro" id="IPR012337">
    <property type="entry name" value="RNaseH-like_sf"/>
</dbReference>
<evidence type="ECO:0000313" key="11">
    <source>
        <dbReference type="EMBL" id="CAH9075159.1"/>
    </source>
</evidence>
<keyword evidence="7" id="KW-0695">RNA-directed DNA polymerase</keyword>
<keyword evidence="2" id="KW-0479">Metal-binding</keyword>
<evidence type="ECO:0000256" key="4">
    <source>
        <dbReference type="ARBA" id="ARBA00022801"/>
    </source>
</evidence>
<dbReference type="Proteomes" id="UP001152484">
    <property type="component" value="Unassembled WGS sequence"/>
</dbReference>
<dbReference type="PANTHER" id="PTHR42648">
    <property type="entry name" value="TRANSPOSASE, PUTATIVE-RELATED"/>
    <property type="match status" value="1"/>
</dbReference>
<evidence type="ECO:0000256" key="7">
    <source>
        <dbReference type="ARBA" id="ARBA00022918"/>
    </source>
</evidence>
<dbReference type="AlphaFoldDB" id="A0A9P0YU08"/>
<evidence type="ECO:0000256" key="9">
    <source>
        <dbReference type="ARBA" id="ARBA00023172"/>
    </source>
</evidence>
<keyword evidence="6" id="KW-0229">DNA integration</keyword>
<dbReference type="EMBL" id="CAMAPE010000009">
    <property type="protein sequence ID" value="CAH9075159.1"/>
    <property type="molecule type" value="Genomic_DNA"/>
</dbReference>
<keyword evidence="12" id="KW-1185">Reference proteome</keyword>
<evidence type="ECO:0000256" key="6">
    <source>
        <dbReference type="ARBA" id="ARBA00022908"/>
    </source>
</evidence>
<evidence type="ECO:0000259" key="10">
    <source>
        <dbReference type="Pfam" id="PF25597"/>
    </source>
</evidence>
<dbReference type="OrthoDB" id="1727805at2759"/>
<dbReference type="GO" id="GO:0003676">
    <property type="term" value="F:nucleic acid binding"/>
    <property type="evidence" value="ECO:0007669"/>
    <property type="project" value="InterPro"/>
</dbReference>
<evidence type="ECO:0000256" key="3">
    <source>
        <dbReference type="ARBA" id="ARBA00022759"/>
    </source>
</evidence>
<comment type="caution">
    <text evidence="11">The sequence shown here is derived from an EMBL/GenBank/DDBJ whole genome shotgun (WGS) entry which is preliminary data.</text>
</comment>
<keyword evidence="9" id="KW-0233">DNA recombination</keyword>
<dbReference type="Pfam" id="PF25597">
    <property type="entry name" value="SH3_retrovirus"/>
    <property type="match status" value="1"/>
</dbReference>
<keyword evidence="4" id="KW-0378">Hydrolase</keyword>
<protein>
    <recommendedName>
        <fullName evidence="10">Retroviral polymerase SH3-like domain-containing protein</fullName>
    </recommendedName>
</protein>
<evidence type="ECO:0000256" key="5">
    <source>
        <dbReference type="ARBA" id="ARBA00022842"/>
    </source>
</evidence>
<keyword evidence="8" id="KW-0808">Transferase</keyword>
<dbReference type="PANTHER" id="PTHR42648:SF11">
    <property type="entry name" value="TRANSPOSON TY4-P GAG-POL POLYPROTEIN"/>
    <property type="match status" value="1"/>
</dbReference>
<evidence type="ECO:0000256" key="8">
    <source>
        <dbReference type="ARBA" id="ARBA00022932"/>
    </source>
</evidence>
<keyword evidence="1" id="KW-0540">Nuclease</keyword>
<sequence>MVRSMLKNKNVPREFWAEAVDCAVYLSNRTPSRIVWNKTPEEAWSGTKPGIAHLKVFGSIAYAHVPNKKRNKLDDKSEKFIFIRYDARAKGYKLYNPR</sequence>
<dbReference type="InterPro" id="IPR039537">
    <property type="entry name" value="Retrotran_Ty1/copia-like"/>
</dbReference>
<dbReference type="InterPro" id="IPR057670">
    <property type="entry name" value="SH3_retrovirus"/>
</dbReference>
<evidence type="ECO:0000313" key="12">
    <source>
        <dbReference type="Proteomes" id="UP001152484"/>
    </source>
</evidence>
<dbReference type="GO" id="GO:0015074">
    <property type="term" value="P:DNA integration"/>
    <property type="evidence" value="ECO:0007669"/>
    <property type="project" value="UniProtKB-KW"/>
</dbReference>
<organism evidence="11 12">
    <name type="scientific">Cuscuta europaea</name>
    <name type="common">European dodder</name>
    <dbReference type="NCBI Taxonomy" id="41803"/>
    <lineage>
        <taxon>Eukaryota</taxon>
        <taxon>Viridiplantae</taxon>
        <taxon>Streptophyta</taxon>
        <taxon>Embryophyta</taxon>
        <taxon>Tracheophyta</taxon>
        <taxon>Spermatophyta</taxon>
        <taxon>Magnoliopsida</taxon>
        <taxon>eudicotyledons</taxon>
        <taxon>Gunneridae</taxon>
        <taxon>Pentapetalae</taxon>
        <taxon>asterids</taxon>
        <taxon>lamiids</taxon>
        <taxon>Solanales</taxon>
        <taxon>Convolvulaceae</taxon>
        <taxon>Cuscuteae</taxon>
        <taxon>Cuscuta</taxon>
        <taxon>Cuscuta subgen. Cuscuta</taxon>
    </lineage>
</organism>
<keyword evidence="5" id="KW-0460">Magnesium</keyword>
<dbReference type="GO" id="GO:0003964">
    <property type="term" value="F:RNA-directed DNA polymerase activity"/>
    <property type="evidence" value="ECO:0007669"/>
    <property type="project" value="UniProtKB-KW"/>
</dbReference>
<proteinExistence type="predicted"/>
<evidence type="ECO:0000256" key="2">
    <source>
        <dbReference type="ARBA" id="ARBA00022723"/>
    </source>
</evidence>
<dbReference type="Gene3D" id="3.30.420.10">
    <property type="entry name" value="Ribonuclease H-like superfamily/Ribonuclease H"/>
    <property type="match status" value="1"/>
</dbReference>
<evidence type="ECO:0000256" key="1">
    <source>
        <dbReference type="ARBA" id="ARBA00022722"/>
    </source>
</evidence>
<keyword evidence="8" id="KW-0239">DNA-directed DNA polymerase</keyword>